<evidence type="ECO:0000313" key="2">
    <source>
        <dbReference type="EMBL" id="RSL81345.1"/>
    </source>
</evidence>
<name>A0A428RUV4_9HYPO</name>
<feature type="signal peptide" evidence="1">
    <location>
        <begin position="1"/>
        <end position="19"/>
    </location>
</feature>
<dbReference type="AlphaFoldDB" id="A0A428RUV4"/>
<accession>A0A428RUV4</accession>
<proteinExistence type="predicted"/>
<gene>
    <name evidence="2" type="ORF">CEP52_017217</name>
</gene>
<keyword evidence="1" id="KW-0732">Signal</keyword>
<comment type="caution">
    <text evidence="2">The sequence shown here is derived from an EMBL/GenBank/DDBJ whole genome shotgun (WGS) entry which is preliminary data.</text>
</comment>
<keyword evidence="3" id="KW-1185">Reference proteome</keyword>
<dbReference type="Proteomes" id="UP000287144">
    <property type="component" value="Unassembled WGS sequence"/>
</dbReference>
<organism evidence="2 3">
    <name type="scientific">Fusarium oligoseptatum</name>
    <dbReference type="NCBI Taxonomy" id="2604345"/>
    <lineage>
        <taxon>Eukaryota</taxon>
        <taxon>Fungi</taxon>
        <taxon>Dikarya</taxon>
        <taxon>Ascomycota</taxon>
        <taxon>Pezizomycotina</taxon>
        <taxon>Sordariomycetes</taxon>
        <taxon>Hypocreomycetidae</taxon>
        <taxon>Hypocreales</taxon>
        <taxon>Nectriaceae</taxon>
        <taxon>Fusarium</taxon>
        <taxon>Fusarium solani species complex</taxon>
    </lineage>
</organism>
<feature type="chain" id="PRO_5019424987" evidence="1">
    <location>
        <begin position="20"/>
        <end position="94"/>
    </location>
</feature>
<evidence type="ECO:0000256" key="1">
    <source>
        <dbReference type="SAM" id="SignalP"/>
    </source>
</evidence>
<reference evidence="2 3" key="1">
    <citation type="submission" date="2017-06" db="EMBL/GenBank/DDBJ databases">
        <title>Comparative genomic analysis of Ambrosia Fusariam Clade fungi.</title>
        <authorList>
            <person name="Stajich J.E."/>
            <person name="Carrillo J."/>
            <person name="Kijimoto T."/>
            <person name="Eskalen A."/>
            <person name="O'Donnell K."/>
            <person name="Kasson M."/>
        </authorList>
    </citation>
    <scope>NUCLEOTIDE SEQUENCE [LARGE SCALE GENOMIC DNA]</scope>
    <source>
        <strain evidence="2 3">NRRL62579</strain>
    </source>
</reference>
<sequence length="94" mass="10130">MRAASVFIIVANILAFANADKHGACGCQINTDGALDDDTTETCCKRFGGTTSFLTTSGKVRYAGDYCLRDGIDGTSWYNCCRQFIPKGDSACPW</sequence>
<protein>
    <submittedName>
        <fullName evidence="2">Uncharacterized protein</fullName>
    </submittedName>
</protein>
<evidence type="ECO:0000313" key="3">
    <source>
        <dbReference type="Proteomes" id="UP000287144"/>
    </source>
</evidence>
<dbReference type="EMBL" id="NKCK01000471">
    <property type="protein sequence ID" value="RSL81345.1"/>
    <property type="molecule type" value="Genomic_DNA"/>
</dbReference>